<feature type="region of interest" description="Disordered" evidence="1">
    <location>
        <begin position="604"/>
        <end position="646"/>
    </location>
</feature>
<evidence type="ECO:0000313" key="2">
    <source>
        <dbReference type="EMBL" id="KAJ1983887.1"/>
    </source>
</evidence>
<dbReference type="Proteomes" id="UP001151582">
    <property type="component" value="Unassembled WGS sequence"/>
</dbReference>
<feature type="region of interest" description="Disordered" evidence="1">
    <location>
        <begin position="528"/>
        <end position="584"/>
    </location>
</feature>
<keyword evidence="3" id="KW-1185">Reference proteome</keyword>
<feature type="region of interest" description="Disordered" evidence="1">
    <location>
        <begin position="987"/>
        <end position="1012"/>
    </location>
</feature>
<proteinExistence type="predicted"/>
<feature type="compositionally biased region" description="Basic residues" evidence="1">
    <location>
        <begin position="462"/>
        <end position="471"/>
    </location>
</feature>
<gene>
    <name evidence="2" type="ORF">H4R34_000987</name>
</gene>
<feature type="compositionally biased region" description="Polar residues" evidence="1">
    <location>
        <begin position="222"/>
        <end position="257"/>
    </location>
</feature>
<dbReference type="EMBL" id="JANBQB010000037">
    <property type="protein sequence ID" value="KAJ1983887.1"/>
    <property type="molecule type" value="Genomic_DNA"/>
</dbReference>
<evidence type="ECO:0000313" key="3">
    <source>
        <dbReference type="Proteomes" id="UP001151582"/>
    </source>
</evidence>
<comment type="caution">
    <text evidence="2">The sequence shown here is derived from an EMBL/GenBank/DDBJ whole genome shotgun (WGS) entry which is preliminary data.</text>
</comment>
<feature type="compositionally biased region" description="Polar residues" evidence="1">
    <location>
        <begin position="621"/>
        <end position="630"/>
    </location>
</feature>
<dbReference type="OrthoDB" id="10380882at2759"/>
<feature type="region of interest" description="Disordered" evidence="1">
    <location>
        <begin position="829"/>
        <end position="865"/>
    </location>
</feature>
<sequence length="1252" mass="137483">MRESMLLSEDTEESFAKHANRWSKRATLKRWTQDVQERALSILRLSHVASEDSSRESQDLDVLEWSHGDEDVNYFQSSMRSQKQTSRILHFAKVRLSIARSQKNSLETATALGPAAGSDILPINNGSFLKNDAAPLLQPLAMPPPSSPPLAPELGRFSSRKEWRQNPVTKWISSRSERTAAVYSPGSNGVDTGSPADAAEAMFSQHFVATRSCTCRRLSESSTHQGQTIHPMQLSNRAMEQPPTTNSSSIGEGTNASLDRLQPPGPLKGRSRGFSLDQRPTIHQHGMSSVERIHLANGWDSPPLRPSARTQNMPLPRSSLSTTRPSVPKPSGPALGTACLGTPPLRARRPPPSPPRRKNKRVQSSPPGRSLTSAKSFDALLSRPTRYISTPRFQLYSDKVSSARRLASDGSQPMNMSPLKPLNPRTTSMLATSSAPHKPLLMGKPKSSIRLPRTNIRGGTQRSHRRRRRLFSKSSTKTTGALPRGISFDLGHDDQRLNDAGEGSRAKSAKSFGTRIRSISTMMARPLTWVSGQQRDKSAPSGVDAEPLFSPSPQIFPRLPDDHSNLPSGNSGREKSRWPKTPNLTHRLRARTFTYFKVSRWSRHPKHRNSDVDLTDRQVRHQSSPVSSRYHSSDNDPAITPTATRRPRAKTLMEEPIIPAVHPRRWRLSSTGTRLETNRTRPNYRKIDDRNAQVSSKSPRPKRFRANPMTLLRKESWMKFTKRDSGFLSPEDYGPVDFVDDSLTPMEPAIVTAASVRDPDRSYLLNNLYMPQSPLTAKSSTLPRRSLERTEPLRKVSSASANVTIFSAMSPSAFGNIFADLVTMASNRAQANTKASKKKPKKPGKPAPAVSGLSRPAYKRTQSSDTACTLAPTTLPPYFSPPSALQCPVVSRNSKFTSSHDFLSLNQSLHAEAAAAQDPPAVHPKPDYPTLVRRSLRRLWPQRGPRHGMDEGSRRSRLHHSPQRRSNRRYRDLKSIVGVRSDANGRYSKPWLSKARSSRGCDQQDAADGVSDEDGVPIADLVAFIKNNRGIGQASPRQAAAPVAMGGLKHCPSRAERTLSVDSKLAENSFACFSREPDAPTATFVATAQADQLPHMSPLSRHAWHRLVQPSTPLSEKINRQLKYTHAPSTSASSSADSSLSGASGNSYVLLDSPTSPSGRKKYPNMSPLVTIKSPTSRSTLQTLATATYSTSSRVGTQFSTSTATTLASPMPAPPALANALGNHSHKSDSPVSVYPSRGAHPGVFSRQQLGS</sequence>
<feature type="compositionally biased region" description="Polar residues" evidence="1">
    <location>
        <begin position="308"/>
        <end position="325"/>
    </location>
</feature>
<feature type="region of interest" description="Disordered" evidence="1">
    <location>
        <begin position="1193"/>
        <end position="1252"/>
    </location>
</feature>
<feature type="region of interest" description="Disordered" evidence="1">
    <location>
        <begin position="297"/>
        <end position="377"/>
    </location>
</feature>
<accession>A0A9W8B9C0</accession>
<dbReference type="AlphaFoldDB" id="A0A9W8B9C0"/>
<feature type="compositionally biased region" description="Basic residues" evidence="1">
    <location>
        <begin position="835"/>
        <end position="844"/>
    </location>
</feature>
<feature type="compositionally biased region" description="Polar residues" evidence="1">
    <location>
        <begin position="362"/>
        <end position="375"/>
    </location>
</feature>
<feature type="compositionally biased region" description="Basic residues" evidence="1">
    <location>
        <begin position="955"/>
        <end position="968"/>
    </location>
</feature>
<feature type="region of interest" description="Disordered" evidence="1">
    <location>
        <begin position="1124"/>
        <end position="1174"/>
    </location>
</feature>
<protein>
    <submittedName>
        <fullName evidence="2">Uncharacterized protein</fullName>
    </submittedName>
</protein>
<feature type="region of interest" description="Disordered" evidence="1">
    <location>
        <begin position="914"/>
        <end position="975"/>
    </location>
</feature>
<name>A0A9W8B9C0_9FUNG</name>
<reference evidence="2" key="1">
    <citation type="submission" date="2022-07" db="EMBL/GenBank/DDBJ databases">
        <title>Phylogenomic reconstructions and comparative analyses of Kickxellomycotina fungi.</title>
        <authorList>
            <person name="Reynolds N.K."/>
            <person name="Stajich J.E."/>
            <person name="Barry K."/>
            <person name="Grigoriev I.V."/>
            <person name="Crous P."/>
            <person name="Smith M.E."/>
        </authorList>
    </citation>
    <scope>NUCLEOTIDE SEQUENCE</scope>
    <source>
        <strain evidence="2">RSA 567</strain>
    </source>
</reference>
<feature type="compositionally biased region" description="Basic and acidic residues" evidence="1">
    <location>
        <begin position="490"/>
        <end position="505"/>
    </location>
</feature>
<feature type="compositionally biased region" description="Low complexity" evidence="1">
    <location>
        <begin position="1200"/>
        <end position="1221"/>
    </location>
</feature>
<feature type="compositionally biased region" description="Basic and acidic residues" evidence="1">
    <location>
        <begin position="608"/>
        <end position="619"/>
    </location>
</feature>
<organism evidence="2 3">
    <name type="scientific">Dimargaris verticillata</name>
    <dbReference type="NCBI Taxonomy" id="2761393"/>
    <lineage>
        <taxon>Eukaryota</taxon>
        <taxon>Fungi</taxon>
        <taxon>Fungi incertae sedis</taxon>
        <taxon>Zoopagomycota</taxon>
        <taxon>Kickxellomycotina</taxon>
        <taxon>Dimargaritomycetes</taxon>
        <taxon>Dimargaritales</taxon>
        <taxon>Dimargaritaceae</taxon>
        <taxon>Dimargaris</taxon>
    </lineage>
</organism>
<feature type="region of interest" description="Disordered" evidence="1">
    <location>
        <begin position="222"/>
        <end position="277"/>
    </location>
</feature>
<feature type="region of interest" description="Disordered" evidence="1">
    <location>
        <begin position="428"/>
        <end position="513"/>
    </location>
</feature>
<feature type="compositionally biased region" description="Low complexity" evidence="1">
    <location>
        <begin position="1127"/>
        <end position="1147"/>
    </location>
</feature>
<evidence type="ECO:0000256" key="1">
    <source>
        <dbReference type="SAM" id="MobiDB-lite"/>
    </source>
</evidence>